<sequence length="242" mass="26130">MSKFGCPDRFIQMVSQLHDGMQAHVLDDGETSAPFHVFNGVKQGCLLAPISAMLTEVFNADIPGIDISLTLSTKKTEVMYQPDTGKPYTEPTVTVNDVKLAAVYRFTYLGRTLSRNVHIDDETDGRIAKSQCCLRETTIIGVGTQRWSYSPEKDEHAVIVVVVVVVVVVIVVVVVVVAEVVVVVIVVVAEVVVVVATAAVAATTVEPSPPLSYLWADTCSDQSHTLEYLVAGQFSPLASELP</sequence>
<comment type="caution">
    <text evidence="2">The sequence shown here is derived from an EMBL/GenBank/DDBJ whole genome shotgun (WGS) entry which is preliminary data.</text>
</comment>
<evidence type="ECO:0008006" key="4">
    <source>
        <dbReference type="Google" id="ProtNLM"/>
    </source>
</evidence>
<dbReference type="AlphaFoldDB" id="A0AAV4FB65"/>
<feature type="transmembrane region" description="Helical" evidence="1">
    <location>
        <begin position="156"/>
        <end position="177"/>
    </location>
</feature>
<organism evidence="2 3">
    <name type="scientific">Elysia marginata</name>
    <dbReference type="NCBI Taxonomy" id="1093978"/>
    <lineage>
        <taxon>Eukaryota</taxon>
        <taxon>Metazoa</taxon>
        <taxon>Spiralia</taxon>
        <taxon>Lophotrochozoa</taxon>
        <taxon>Mollusca</taxon>
        <taxon>Gastropoda</taxon>
        <taxon>Heterobranchia</taxon>
        <taxon>Euthyneura</taxon>
        <taxon>Panpulmonata</taxon>
        <taxon>Sacoglossa</taxon>
        <taxon>Placobranchoidea</taxon>
        <taxon>Plakobranchidae</taxon>
        <taxon>Elysia</taxon>
    </lineage>
</organism>
<dbReference type="EMBL" id="BMAT01011303">
    <property type="protein sequence ID" value="GFR70170.1"/>
    <property type="molecule type" value="Genomic_DNA"/>
</dbReference>
<feature type="transmembrane region" description="Helical" evidence="1">
    <location>
        <begin position="183"/>
        <end position="205"/>
    </location>
</feature>
<keyword evidence="1" id="KW-0812">Transmembrane</keyword>
<keyword evidence="1" id="KW-1133">Transmembrane helix</keyword>
<dbReference type="PANTHER" id="PTHR47027:SF26">
    <property type="entry name" value="REVERSE TRANSCRIPTASE DOMAIN-CONTAINING PROTEIN"/>
    <property type="match status" value="1"/>
</dbReference>
<name>A0AAV4FB65_9GAST</name>
<dbReference type="Proteomes" id="UP000762676">
    <property type="component" value="Unassembled WGS sequence"/>
</dbReference>
<evidence type="ECO:0000313" key="2">
    <source>
        <dbReference type="EMBL" id="GFR70170.1"/>
    </source>
</evidence>
<protein>
    <recommendedName>
        <fullName evidence="4">Reverse transcriptase domain-containing protein</fullName>
    </recommendedName>
</protein>
<dbReference type="PANTHER" id="PTHR47027">
    <property type="entry name" value="REVERSE TRANSCRIPTASE DOMAIN-CONTAINING PROTEIN"/>
    <property type="match status" value="1"/>
</dbReference>
<keyword evidence="1" id="KW-0472">Membrane</keyword>
<evidence type="ECO:0000313" key="3">
    <source>
        <dbReference type="Proteomes" id="UP000762676"/>
    </source>
</evidence>
<evidence type="ECO:0000256" key="1">
    <source>
        <dbReference type="SAM" id="Phobius"/>
    </source>
</evidence>
<gene>
    <name evidence="2" type="ORF">ElyMa_005647200</name>
</gene>
<keyword evidence="3" id="KW-1185">Reference proteome</keyword>
<reference evidence="2 3" key="1">
    <citation type="journal article" date="2021" name="Elife">
        <title>Chloroplast acquisition without the gene transfer in kleptoplastic sea slugs, Plakobranchus ocellatus.</title>
        <authorList>
            <person name="Maeda T."/>
            <person name="Takahashi S."/>
            <person name="Yoshida T."/>
            <person name="Shimamura S."/>
            <person name="Takaki Y."/>
            <person name="Nagai Y."/>
            <person name="Toyoda A."/>
            <person name="Suzuki Y."/>
            <person name="Arimoto A."/>
            <person name="Ishii H."/>
            <person name="Satoh N."/>
            <person name="Nishiyama T."/>
            <person name="Hasebe M."/>
            <person name="Maruyama T."/>
            <person name="Minagawa J."/>
            <person name="Obokata J."/>
            <person name="Shigenobu S."/>
        </authorList>
    </citation>
    <scope>NUCLEOTIDE SEQUENCE [LARGE SCALE GENOMIC DNA]</scope>
</reference>
<proteinExistence type="predicted"/>
<accession>A0AAV4FB65</accession>